<reference evidence="3" key="1">
    <citation type="submission" date="2021-01" db="EMBL/GenBank/DDBJ databases">
        <authorList>
            <person name="Kaushik A."/>
        </authorList>
    </citation>
    <scope>NUCLEOTIDE SEQUENCE</scope>
    <source>
        <strain evidence="3">AG6-10EEA</strain>
    </source>
</reference>
<keyword evidence="2" id="KW-0472">Membrane</keyword>
<name>A0A8H3D059_9AGAM</name>
<gene>
    <name evidence="3" type="ORF">RDB_LOCUS116431</name>
</gene>
<feature type="compositionally biased region" description="Polar residues" evidence="1">
    <location>
        <begin position="102"/>
        <end position="131"/>
    </location>
</feature>
<sequence length="131" mass="14592">ITPLLPQYNCTNSSTSPGYTLAAPDDAGDAKTRNIVIGAMIGGMSLIALTYLIVFLYLRKHGRTFDDILLQRRRGVTRGSHHRQHDHPGHRSNDPAYPLYQRSGSYNPNAPTGNQIPRTPEPTNVESNWRP</sequence>
<protein>
    <submittedName>
        <fullName evidence="3">Uncharacterized protein</fullName>
    </submittedName>
</protein>
<keyword evidence="2" id="KW-1133">Transmembrane helix</keyword>
<accession>A0A8H3D059</accession>
<evidence type="ECO:0000313" key="3">
    <source>
        <dbReference type="EMBL" id="CAE6503698.1"/>
    </source>
</evidence>
<keyword evidence="2" id="KW-0812">Transmembrane</keyword>
<proteinExistence type="predicted"/>
<dbReference type="Proteomes" id="UP000663853">
    <property type="component" value="Unassembled WGS sequence"/>
</dbReference>
<evidence type="ECO:0000313" key="4">
    <source>
        <dbReference type="Proteomes" id="UP000663853"/>
    </source>
</evidence>
<feature type="compositionally biased region" description="Basic residues" evidence="1">
    <location>
        <begin position="76"/>
        <end position="85"/>
    </location>
</feature>
<feature type="non-terminal residue" evidence="3">
    <location>
        <position position="1"/>
    </location>
</feature>
<feature type="transmembrane region" description="Helical" evidence="2">
    <location>
        <begin position="35"/>
        <end position="58"/>
    </location>
</feature>
<evidence type="ECO:0000256" key="1">
    <source>
        <dbReference type="SAM" id="MobiDB-lite"/>
    </source>
</evidence>
<comment type="caution">
    <text evidence="3">The sequence shown here is derived from an EMBL/GenBank/DDBJ whole genome shotgun (WGS) entry which is preliminary data.</text>
</comment>
<feature type="region of interest" description="Disordered" evidence="1">
    <location>
        <begin position="76"/>
        <end position="131"/>
    </location>
</feature>
<organism evidence="3 4">
    <name type="scientific">Rhizoctonia solani</name>
    <dbReference type="NCBI Taxonomy" id="456999"/>
    <lineage>
        <taxon>Eukaryota</taxon>
        <taxon>Fungi</taxon>
        <taxon>Dikarya</taxon>
        <taxon>Basidiomycota</taxon>
        <taxon>Agaricomycotina</taxon>
        <taxon>Agaricomycetes</taxon>
        <taxon>Cantharellales</taxon>
        <taxon>Ceratobasidiaceae</taxon>
        <taxon>Rhizoctonia</taxon>
    </lineage>
</organism>
<dbReference type="EMBL" id="CAJMXA010003569">
    <property type="protein sequence ID" value="CAE6503698.1"/>
    <property type="molecule type" value="Genomic_DNA"/>
</dbReference>
<evidence type="ECO:0000256" key="2">
    <source>
        <dbReference type="SAM" id="Phobius"/>
    </source>
</evidence>
<dbReference type="AlphaFoldDB" id="A0A8H3D059"/>